<proteinExistence type="predicted"/>
<dbReference type="AlphaFoldDB" id="A0A378M1G0"/>
<feature type="compositionally biased region" description="Basic and acidic residues" evidence="1">
    <location>
        <begin position="17"/>
        <end position="28"/>
    </location>
</feature>
<organism evidence="2 3">
    <name type="scientific">Legionella wadsworthii</name>
    <dbReference type="NCBI Taxonomy" id="28088"/>
    <lineage>
        <taxon>Bacteria</taxon>
        <taxon>Pseudomonadati</taxon>
        <taxon>Pseudomonadota</taxon>
        <taxon>Gammaproteobacteria</taxon>
        <taxon>Legionellales</taxon>
        <taxon>Legionellaceae</taxon>
        <taxon>Legionella</taxon>
    </lineage>
</organism>
<gene>
    <name evidence="2" type="ORF">NCTC11532_02381</name>
</gene>
<evidence type="ECO:0000256" key="1">
    <source>
        <dbReference type="SAM" id="MobiDB-lite"/>
    </source>
</evidence>
<protein>
    <submittedName>
        <fullName evidence="2">Uncharacterized protein</fullName>
    </submittedName>
</protein>
<dbReference type="EMBL" id="UGPB01000001">
    <property type="protein sequence ID" value="STY30384.1"/>
    <property type="molecule type" value="Genomic_DNA"/>
</dbReference>
<accession>A0A378M1G0</accession>
<reference evidence="2 3" key="1">
    <citation type="submission" date="2018-06" db="EMBL/GenBank/DDBJ databases">
        <authorList>
            <consortium name="Pathogen Informatics"/>
            <person name="Doyle S."/>
        </authorList>
    </citation>
    <scope>NUCLEOTIDE SEQUENCE [LARGE SCALE GENOMIC DNA]</scope>
    <source>
        <strain evidence="2 3">NCTC11532</strain>
    </source>
</reference>
<evidence type="ECO:0000313" key="2">
    <source>
        <dbReference type="EMBL" id="STY30384.1"/>
    </source>
</evidence>
<name>A0A378M1G0_9GAMM</name>
<evidence type="ECO:0000313" key="3">
    <source>
        <dbReference type="Proteomes" id="UP000255297"/>
    </source>
</evidence>
<dbReference type="Proteomes" id="UP000255297">
    <property type="component" value="Unassembled WGS sequence"/>
</dbReference>
<feature type="compositionally biased region" description="Basic residues" evidence="1">
    <location>
        <begin position="1"/>
        <end position="16"/>
    </location>
</feature>
<feature type="region of interest" description="Disordered" evidence="1">
    <location>
        <begin position="1"/>
        <end position="40"/>
    </location>
</feature>
<sequence length="40" mass="4443">MSRSKKGKSALKQRNKKAADKELDKALKDTFPASDSTAKY</sequence>
<dbReference type="RefSeq" id="WP_278030600.1">
    <property type="nucleotide sequence ID" value="NZ_CAAAIS010000004.1"/>
</dbReference>
<keyword evidence="3" id="KW-1185">Reference proteome</keyword>